<evidence type="ECO:0000256" key="1">
    <source>
        <dbReference type="SAM" id="MobiDB-lite"/>
    </source>
</evidence>
<evidence type="ECO:0000259" key="2">
    <source>
        <dbReference type="Pfam" id="PF14244"/>
    </source>
</evidence>
<gene>
    <name evidence="3" type="ORF">O6P43_029522</name>
</gene>
<reference evidence="3" key="1">
    <citation type="journal article" date="2023" name="Science">
        <title>Elucidation of the pathway for biosynthesis of saponin adjuvants from the soapbark tree.</title>
        <authorList>
            <person name="Reed J."/>
            <person name="Orme A."/>
            <person name="El-Demerdash A."/>
            <person name="Owen C."/>
            <person name="Martin L.B.B."/>
            <person name="Misra R.C."/>
            <person name="Kikuchi S."/>
            <person name="Rejzek M."/>
            <person name="Martin A.C."/>
            <person name="Harkess A."/>
            <person name="Leebens-Mack J."/>
            <person name="Louveau T."/>
            <person name="Stephenson M.J."/>
            <person name="Osbourn A."/>
        </authorList>
    </citation>
    <scope>NUCLEOTIDE SEQUENCE</scope>
    <source>
        <strain evidence="3">S10</strain>
    </source>
</reference>
<evidence type="ECO:0000313" key="4">
    <source>
        <dbReference type="Proteomes" id="UP001163823"/>
    </source>
</evidence>
<sequence>MTDGNNSGTEHSSRRVSVESDSPYFMHSSDNPSALFMSFLLNGDNYPSWKRAWRMLYLKTCMTMLHMLR</sequence>
<dbReference type="Proteomes" id="UP001163823">
    <property type="component" value="Chromosome 12"/>
</dbReference>
<protein>
    <submittedName>
        <fullName evidence="3">Retrovirus-related Pol polyprotein from transposon TNT 1-94</fullName>
    </submittedName>
</protein>
<feature type="compositionally biased region" description="Polar residues" evidence="1">
    <location>
        <begin position="1"/>
        <end position="10"/>
    </location>
</feature>
<organism evidence="3 4">
    <name type="scientific">Quillaja saponaria</name>
    <name type="common">Soap bark tree</name>
    <dbReference type="NCBI Taxonomy" id="32244"/>
    <lineage>
        <taxon>Eukaryota</taxon>
        <taxon>Viridiplantae</taxon>
        <taxon>Streptophyta</taxon>
        <taxon>Embryophyta</taxon>
        <taxon>Tracheophyta</taxon>
        <taxon>Spermatophyta</taxon>
        <taxon>Magnoliopsida</taxon>
        <taxon>eudicotyledons</taxon>
        <taxon>Gunneridae</taxon>
        <taxon>Pentapetalae</taxon>
        <taxon>rosids</taxon>
        <taxon>fabids</taxon>
        <taxon>Fabales</taxon>
        <taxon>Quillajaceae</taxon>
        <taxon>Quillaja</taxon>
    </lineage>
</organism>
<dbReference type="KEGG" id="qsa:O6P43_029522"/>
<evidence type="ECO:0000313" key="3">
    <source>
        <dbReference type="EMBL" id="KAJ7949145.1"/>
    </source>
</evidence>
<dbReference type="InterPro" id="IPR029472">
    <property type="entry name" value="Copia-like_N"/>
</dbReference>
<dbReference type="EMBL" id="JARAOO010000012">
    <property type="protein sequence ID" value="KAJ7949145.1"/>
    <property type="molecule type" value="Genomic_DNA"/>
</dbReference>
<dbReference type="AlphaFoldDB" id="A0AAD7L072"/>
<feature type="region of interest" description="Disordered" evidence="1">
    <location>
        <begin position="1"/>
        <end position="20"/>
    </location>
</feature>
<comment type="caution">
    <text evidence="3">The sequence shown here is derived from an EMBL/GenBank/DDBJ whole genome shotgun (WGS) entry which is preliminary data.</text>
</comment>
<keyword evidence="4" id="KW-1185">Reference proteome</keyword>
<feature type="domain" description="Retrotransposon Copia-like N-terminal" evidence="2">
    <location>
        <begin position="27"/>
        <end position="55"/>
    </location>
</feature>
<name>A0AAD7L072_QUISA</name>
<dbReference type="Pfam" id="PF14244">
    <property type="entry name" value="Retrotran_gag_3"/>
    <property type="match status" value="1"/>
</dbReference>
<accession>A0AAD7L072</accession>
<proteinExistence type="predicted"/>